<comment type="subcellular location">
    <subcellularLocation>
        <location evidence="1 11">Cell membrane</location>
        <topology evidence="1 11">Multi-pass membrane protein</topology>
    </subcellularLocation>
</comment>
<evidence type="ECO:0000256" key="4">
    <source>
        <dbReference type="ARBA" id="ARBA00022448"/>
    </source>
</evidence>
<evidence type="ECO:0000313" key="12">
    <source>
        <dbReference type="EMBL" id="QCI19418.1"/>
    </source>
</evidence>
<dbReference type="GO" id="GO:0043952">
    <property type="term" value="P:protein transport by the Sec complex"/>
    <property type="evidence" value="ECO:0007669"/>
    <property type="project" value="TreeGrafter"/>
</dbReference>
<dbReference type="RefSeq" id="WP_158341841.1">
    <property type="nucleotide sequence ID" value="NZ_CP033012.1"/>
</dbReference>
<dbReference type="GO" id="GO:0009306">
    <property type="term" value="P:protein secretion"/>
    <property type="evidence" value="ECO:0007669"/>
    <property type="project" value="UniProtKB-UniRule"/>
</dbReference>
<keyword evidence="5 11" id="KW-1003">Cell membrane</keyword>
<evidence type="ECO:0000256" key="10">
    <source>
        <dbReference type="ARBA" id="ARBA00023136"/>
    </source>
</evidence>
<proteinExistence type="inferred from homology"/>
<dbReference type="EMBL" id="CP033012">
    <property type="protein sequence ID" value="QCI19418.1"/>
    <property type="molecule type" value="Genomic_DNA"/>
</dbReference>
<comment type="function">
    <text evidence="11">Involved in protein export. Participates in an early event of protein translocation.</text>
</comment>
<dbReference type="GO" id="GO:0065002">
    <property type="term" value="P:intracellular protein transmembrane transport"/>
    <property type="evidence" value="ECO:0007669"/>
    <property type="project" value="TreeGrafter"/>
</dbReference>
<comment type="caution">
    <text evidence="11">Lacks conserved residue(s) required for the propagation of feature annotation.</text>
</comment>
<evidence type="ECO:0000256" key="6">
    <source>
        <dbReference type="ARBA" id="ARBA00022692"/>
    </source>
</evidence>
<dbReference type="PANTHER" id="PTHR34182">
    <property type="entry name" value="PROTEIN-EXPORT MEMBRANE PROTEIN SECG"/>
    <property type="match status" value="1"/>
</dbReference>
<evidence type="ECO:0000256" key="5">
    <source>
        <dbReference type="ARBA" id="ARBA00022475"/>
    </source>
</evidence>
<evidence type="ECO:0000313" key="13">
    <source>
        <dbReference type="Proteomes" id="UP000298677"/>
    </source>
</evidence>
<keyword evidence="13" id="KW-1185">Reference proteome</keyword>
<evidence type="ECO:0000256" key="8">
    <source>
        <dbReference type="ARBA" id="ARBA00022989"/>
    </source>
</evidence>
<evidence type="ECO:0000256" key="7">
    <source>
        <dbReference type="ARBA" id="ARBA00022927"/>
    </source>
</evidence>
<comment type="similarity">
    <text evidence="2 11">Belongs to the SecG family.</text>
</comment>
<feature type="transmembrane region" description="Helical" evidence="11">
    <location>
        <begin position="51"/>
        <end position="71"/>
    </location>
</feature>
<accession>A0A4D6XY80</accession>
<reference evidence="12 13" key="1">
    <citation type="submission" date="2018-10" db="EMBL/GenBank/DDBJ databases">
        <title>Comparative functional genomics of the obligate endosymbiont Buchnera aphidicola.</title>
        <authorList>
            <person name="Chong R.A."/>
        </authorList>
    </citation>
    <scope>NUCLEOTIDE SEQUENCE [LARGE SCALE GENOMIC DNA]</scope>
    <source>
        <strain evidence="12 13">Aoe</strain>
    </source>
</reference>
<evidence type="ECO:0000256" key="11">
    <source>
        <dbReference type="RuleBase" id="RU365087"/>
    </source>
</evidence>
<keyword evidence="6 11" id="KW-0812">Transmembrane</keyword>
<dbReference type="PRINTS" id="PR01651">
    <property type="entry name" value="SECGEXPORT"/>
</dbReference>
<organism evidence="12 13">
    <name type="scientific">Buchnera aphidicola</name>
    <name type="common">Anoecia oenotherae</name>
    <dbReference type="NCBI Taxonomy" id="1241833"/>
    <lineage>
        <taxon>Bacteria</taxon>
        <taxon>Pseudomonadati</taxon>
        <taxon>Pseudomonadota</taxon>
        <taxon>Gammaproteobacteria</taxon>
        <taxon>Enterobacterales</taxon>
        <taxon>Erwiniaceae</taxon>
        <taxon>Buchnera</taxon>
    </lineage>
</organism>
<dbReference type="GO" id="GO:0015450">
    <property type="term" value="F:protein-transporting ATPase activity"/>
    <property type="evidence" value="ECO:0007669"/>
    <property type="project" value="UniProtKB-UniRule"/>
</dbReference>
<keyword evidence="7 11" id="KW-0653">Protein transport</keyword>
<dbReference type="Pfam" id="PF03840">
    <property type="entry name" value="SecG"/>
    <property type="match status" value="1"/>
</dbReference>
<evidence type="ECO:0000256" key="2">
    <source>
        <dbReference type="ARBA" id="ARBA00008445"/>
    </source>
</evidence>
<keyword evidence="4 11" id="KW-0813">Transport</keyword>
<dbReference type="InterPro" id="IPR004692">
    <property type="entry name" value="SecG"/>
</dbReference>
<sequence>MYQFMFFLFMLTSFFLIIFIMLQEGTSIDKSYDLNSSSIFNIFNNNCNTNQFIVKITVFLSIIFFILNIVLSNLSIKHKNNIMYLNKDTNHIVHI</sequence>
<dbReference type="NCBIfam" id="TIGR00810">
    <property type="entry name" value="secG"/>
    <property type="match status" value="1"/>
</dbReference>
<dbReference type="PANTHER" id="PTHR34182:SF1">
    <property type="entry name" value="PROTEIN-EXPORT MEMBRANE PROTEIN SECG"/>
    <property type="match status" value="1"/>
</dbReference>
<gene>
    <name evidence="12" type="primary">secG</name>
    <name evidence="12" type="ORF">D9V65_01525</name>
</gene>
<protein>
    <recommendedName>
        <fullName evidence="3 11">Protein-export membrane protein SecG</fullName>
    </recommendedName>
</protein>
<keyword evidence="9 11" id="KW-0811">Translocation</keyword>
<keyword evidence="10 11" id="KW-0472">Membrane</keyword>
<evidence type="ECO:0000256" key="9">
    <source>
        <dbReference type="ARBA" id="ARBA00023010"/>
    </source>
</evidence>
<name>A0A4D6XY80_9GAMM</name>
<keyword evidence="8 11" id="KW-1133">Transmembrane helix</keyword>
<dbReference type="Proteomes" id="UP000298677">
    <property type="component" value="Chromosome"/>
</dbReference>
<evidence type="ECO:0000256" key="3">
    <source>
        <dbReference type="ARBA" id="ARBA00017876"/>
    </source>
</evidence>
<dbReference type="AlphaFoldDB" id="A0A4D6XY80"/>
<dbReference type="GO" id="GO:0005886">
    <property type="term" value="C:plasma membrane"/>
    <property type="evidence" value="ECO:0007669"/>
    <property type="project" value="UniProtKB-SubCell"/>
</dbReference>
<evidence type="ECO:0000256" key="1">
    <source>
        <dbReference type="ARBA" id="ARBA00004651"/>
    </source>
</evidence>